<gene>
    <name evidence="1" type="ORF">CR513_37932</name>
</gene>
<evidence type="ECO:0000313" key="1">
    <source>
        <dbReference type="EMBL" id="RDX81397.1"/>
    </source>
</evidence>
<dbReference type="AlphaFoldDB" id="A0A371FSS3"/>
<dbReference type="EMBL" id="QJKJ01007942">
    <property type="protein sequence ID" value="RDX81397.1"/>
    <property type="molecule type" value="Genomic_DNA"/>
</dbReference>
<sequence length="153" mass="17855">MENFAYNVPRSIVKSLYNTHYENQIKSIKVIRFQGPQIILTLLEELHKSRDNVKLKSEVENLYKDEGFTSSIDVSKSIALDMVVVNVAFTSLKNTFEQLKTFESIFEFFFQLDDNELRKCCANVHFTLSHDNVLNISLNDYFSELRLLQMTSQ</sequence>
<protein>
    <submittedName>
        <fullName evidence="1">Uncharacterized protein</fullName>
    </submittedName>
</protein>
<reference evidence="1" key="1">
    <citation type="submission" date="2018-05" db="EMBL/GenBank/DDBJ databases">
        <title>Draft genome of Mucuna pruriens seed.</title>
        <authorList>
            <person name="Nnadi N.E."/>
            <person name="Vos R."/>
            <person name="Hasami M.H."/>
            <person name="Devisetty U.K."/>
            <person name="Aguiy J.C."/>
        </authorList>
    </citation>
    <scope>NUCLEOTIDE SEQUENCE [LARGE SCALE GENOMIC DNA]</scope>
    <source>
        <strain evidence="1">JCA_2017</strain>
    </source>
</reference>
<comment type="caution">
    <text evidence="1">The sequence shown here is derived from an EMBL/GenBank/DDBJ whole genome shotgun (WGS) entry which is preliminary data.</text>
</comment>
<evidence type="ECO:0000313" key="2">
    <source>
        <dbReference type="Proteomes" id="UP000257109"/>
    </source>
</evidence>
<dbReference type="OrthoDB" id="1692427at2759"/>
<keyword evidence="2" id="KW-1185">Reference proteome</keyword>
<proteinExistence type="predicted"/>
<name>A0A371FSS3_MUCPR</name>
<dbReference type="Proteomes" id="UP000257109">
    <property type="component" value="Unassembled WGS sequence"/>
</dbReference>
<feature type="non-terminal residue" evidence="1">
    <location>
        <position position="1"/>
    </location>
</feature>
<organism evidence="1 2">
    <name type="scientific">Mucuna pruriens</name>
    <name type="common">Velvet bean</name>
    <name type="synonym">Dolichos pruriens</name>
    <dbReference type="NCBI Taxonomy" id="157652"/>
    <lineage>
        <taxon>Eukaryota</taxon>
        <taxon>Viridiplantae</taxon>
        <taxon>Streptophyta</taxon>
        <taxon>Embryophyta</taxon>
        <taxon>Tracheophyta</taxon>
        <taxon>Spermatophyta</taxon>
        <taxon>Magnoliopsida</taxon>
        <taxon>eudicotyledons</taxon>
        <taxon>Gunneridae</taxon>
        <taxon>Pentapetalae</taxon>
        <taxon>rosids</taxon>
        <taxon>fabids</taxon>
        <taxon>Fabales</taxon>
        <taxon>Fabaceae</taxon>
        <taxon>Papilionoideae</taxon>
        <taxon>50 kb inversion clade</taxon>
        <taxon>NPAAA clade</taxon>
        <taxon>indigoferoid/millettioid clade</taxon>
        <taxon>Phaseoleae</taxon>
        <taxon>Mucuna</taxon>
    </lineage>
</organism>
<accession>A0A371FSS3</accession>